<accession>A0ABM5VRN3</accession>
<gene>
    <name evidence="1" type="ORF">TO73_2869</name>
</gene>
<geneLocation type="plasmid" evidence="1 2">
    <name>pTA78</name>
</geneLocation>
<dbReference type="Proteomes" id="UP000058660">
    <property type="component" value="Plasmid pTA78"/>
</dbReference>
<sequence length="103" mass="11732">MFRIGKRISSGVSHLIRPQTSQGNFKALYGFKHKEAQLPIQLVEAKDVFEGSSRHKLMGFVVSFKGVPVRAQAAVVHFPEPRFGFLFVRDRKAPFFQPVYLLL</sequence>
<organism evidence="1 2">
    <name type="scientific">Thermus aquaticus (strain ATCC BAA-2747 / Y51MC23)</name>
    <dbReference type="NCBI Taxonomy" id="498848"/>
    <lineage>
        <taxon>Bacteria</taxon>
        <taxon>Thermotogati</taxon>
        <taxon>Deinococcota</taxon>
        <taxon>Deinococci</taxon>
        <taxon>Thermales</taxon>
        <taxon>Thermaceae</taxon>
        <taxon>Thermus</taxon>
    </lineage>
</organism>
<keyword evidence="1" id="KW-0614">Plasmid</keyword>
<protein>
    <submittedName>
        <fullName evidence="1">Uncharacterized protein</fullName>
    </submittedName>
</protein>
<evidence type="ECO:0000313" key="2">
    <source>
        <dbReference type="Proteomes" id="UP000058660"/>
    </source>
</evidence>
<proteinExistence type="predicted"/>
<keyword evidence="2" id="KW-1185">Reference proteome</keyword>
<evidence type="ECO:0000313" key="1">
    <source>
        <dbReference type="EMBL" id="ALJ92390.1"/>
    </source>
</evidence>
<reference evidence="2" key="1">
    <citation type="journal article" date="2015" name="PLoS ONE">
        <title>Complete Genome Sequence of Thermus aquaticus Y51MC23.</title>
        <authorList>
            <person name="Brumm P.J."/>
            <person name="Monsma S."/>
            <person name="Keough B."/>
            <person name="Jasinovica S."/>
            <person name="Ferguson E."/>
            <person name="Schoenfeld T."/>
            <person name="Lodes M."/>
            <person name="Mead D.A."/>
        </authorList>
    </citation>
    <scope>NUCLEOTIDE SEQUENCE [LARGE SCALE GENOMIC DNA]</scope>
    <source>
        <strain evidence="2">BAA-2747 / Y51MC23</strain>
    </source>
</reference>
<name>A0ABM5VRN3_THEA5</name>
<dbReference type="EMBL" id="CP010826">
    <property type="protein sequence ID" value="ALJ92390.1"/>
    <property type="molecule type" value="Genomic_DNA"/>
</dbReference>